<sequence length="159" mass="17833">MGLETALADNGDQYPVVVDADMRVIPEIFIFANFLCGTKQASPNTVVILKWVGATVLIDRVTPTLQVRGCVTAAPPIFLKQIIGEWLHELEHYEQETSTWFTQHWVPFDLSAHTSVTQLLRDTDRAAFYHISPDDRAVDLQQALRIVREGPLIPIALVP</sequence>
<protein>
    <recommendedName>
        <fullName evidence="3">Glycosyltransferase 2-like domain-containing protein</fullName>
    </recommendedName>
</protein>
<dbReference type="EMBL" id="CP019454">
    <property type="protein sequence ID" value="AUW94714.1"/>
    <property type="molecule type" value="Genomic_DNA"/>
</dbReference>
<keyword evidence="2" id="KW-1185">Reference proteome</keyword>
<evidence type="ECO:0000313" key="2">
    <source>
        <dbReference type="Proteomes" id="UP000325292"/>
    </source>
</evidence>
<reference evidence="1 2" key="1">
    <citation type="journal article" date="2019" name="Sci. Rep.">
        <title>Sulfobacillus thermotolerans: new insights into resistance and metabolic capacities of acidophilic chemolithotrophs.</title>
        <authorList>
            <person name="Panyushkina A.E."/>
            <person name="Babenko V.V."/>
            <person name="Nikitina A.S."/>
            <person name="Selezneva O.V."/>
            <person name="Tsaplina I.A."/>
            <person name="Letarova M.A."/>
            <person name="Kostryukova E.S."/>
            <person name="Letarov A.V."/>
        </authorList>
    </citation>
    <scope>NUCLEOTIDE SEQUENCE [LARGE SCALE GENOMIC DNA]</scope>
    <source>
        <strain evidence="1 2">Kr1</strain>
    </source>
</reference>
<evidence type="ECO:0008006" key="3">
    <source>
        <dbReference type="Google" id="ProtNLM"/>
    </source>
</evidence>
<organism evidence="1 2">
    <name type="scientific">Sulfobacillus thermotolerans</name>
    <dbReference type="NCBI Taxonomy" id="338644"/>
    <lineage>
        <taxon>Bacteria</taxon>
        <taxon>Bacillati</taxon>
        <taxon>Bacillota</taxon>
        <taxon>Clostridia</taxon>
        <taxon>Eubacteriales</taxon>
        <taxon>Clostridiales Family XVII. Incertae Sedis</taxon>
        <taxon>Sulfobacillus</taxon>
    </lineage>
</organism>
<evidence type="ECO:0000313" key="1">
    <source>
        <dbReference type="EMBL" id="AUW94714.1"/>
    </source>
</evidence>
<gene>
    <name evidence="1" type="ORF">BXT84_12790</name>
</gene>
<name>A0ABM6RTR5_9FIRM</name>
<proteinExistence type="predicted"/>
<accession>A0ABM6RTR5</accession>
<dbReference type="Proteomes" id="UP000325292">
    <property type="component" value="Chromosome"/>
</dbReference>